<evidence type="ECO:0000256" key="2">
    <source>
        <dbReference type="ARBA" id="ARBA00022707"/>
    </source>
</evidence>
<keyword evidence="2" id="KW-0519">Myristate</keyword>
<evidence type="ECO:0000256" key="6">
    <source>
        <dbReference type="ARBA" id="ARBA00023134"/>
    </source>
</evidence>
<feature type="binding site" evidence="10">
    <location>
        <begin position="175"/>
        <end position="181"/>
    </location>
    <ligand>
        <name>GTP</name>
        <dbReference type="ChEBI" id="CHEBI:37565"/>
    </ligand>
</feature>
<sequence length="353" mass="40296">MGAICSGDVDPIQAAKNKAIEKQIVEEKRKKILKLLLLGPGDSGKSTTLKQIRIIHDKGFSEAEIEQRRSVVYSNIVSGMAALLKGMGELDIPFQDSAREKDAQMVNDFIQQGWLGEALTTDAYAAIKRLWADMGIKTALDRGNEFQLDDSTEYFLNALDRIHDAAYRPTTEDILRTRVATSGVVEFSFFIKKFTFRVFDVGGQKSQRRKWIHCFDDVHAVLFITSLSEYNQNLMEDESVNRMHDSMDLFDSICNNEWFTDTSMILFLNKKDLFAEKIKHDSIKTALPEYKGPQTYEASVAYIRERYEHLNQNPKKTIYTHETCATDTNQIEIVIESVIDVVIQQTLRKVGIQ</sequence>
<organism evidence="12 13">
    <name type="scientific">Plectus sambesii</name>
    <dbReference type="NCBI Taxonomy" id="2011161"/>
    <lineage>
        <taxon>Eukaryota</taxon>
        <taxon>Metazoa</taxon>
        <taxon>Ecdysozoa</taxon>
        <taxon>Nematoda</taxon>
        <taxon>Chromadorea</taxon>
        <taxon>Plectida</taxon>
        <taxon>Plectina</taxon>
        <taxon>Plectoidea</taxon>
        <taxon>Plectidae</taxon>
        <taxon>Plectus</taxon>
    </lineage>
</organism>
<dbReference type="PROSITE" id="PS51882">
    <property type="entry name" value="G_ALPHA"/>
    <property type="match status" value="1"/>
</dbReference>
<dbReference type="Gene3D" id="1.10.400.10">
    <property type="entry name" value="GI Alpha 1, domain 2-like"/>
    <property type="match status" value="1"/>
</dbReference>
<dbReference type="FunFam" id="1.10.400.10:FF:000011">
    <property type="entry name" value="Guanine nucleotide-binding protein alpha-1 subunit"/>
    <property type="match status" value="1"/>
</dbReference>
<dbReference type="InterPro" id="IPR011025">
    <property type="entry name" value="GproteinA_insert"/>
</dbReference>
<protein>
    <submittedName>
        <fullName evidence="13">Uncharacterized protein</fullName>
    </submittedName>
</protein>
<dbReference type="GO" id="GO:0001664">
    <property type="term" value="F:G protein-coupled receptor binding"/>
    <property type="evidence" value="ECO:0007669"/>
    <property type="project" value="TreeGrafter"/>
</dbReference>
<dbReference type="SUPFAM" id="SSF47895">
    <property type="entry name" value="Transducin (alpha subunit), insertion domain"/>
    <property type="match status" value="1"/>
</dbReference>
<dbReference type="Proteomes" id="UP000887566">
    <property type="component" value="Unplaced"/>
</dbReference>
<evidence type="ECO:0000256" key="5">
    <source>
        <dbReference type="ARBA" id="ARBA00022842"/>
    </source>
</evidence>
<feature type="binding site" evidence="11">
    <location>
        <position position="181"/>
    </location>
    <ligand>
        <name>Mg(2+)</name>
        <dbReference type="ChEBI" id="CHEBI:18420"/>
    </ligand>
</feature>
<dbReference type="GO" id="GO:0031683">
    <property type="term" value="F:G-protein beta/gamma-subunit complex binding"/>
    <property type="evidence" value="ECO:0007669"/>
    <property type="project" value="InterPro"/>
</dbReference>
<keyword evidence="8" id="KW-0807">Transducer</keyword>
<dbReference type="InterPro" id="IPR027417">
    <property type="entry name" value="P-loop_NTPase"/>
</dbReference>
<dbReference type="PANTHER" id="PTHR10218">
    <property type="entry name" value="GTP-BINDING PROTEIN ALPHA SUBUNIT"/>
    <property type="match status" value="1"/>
</dbReference>
<evidence type="ECO:0000313" key="12">
    <source>
        <dbReference type="Proteomes" id="UP000887566"/>
    </source>
</evidence>
<dbReference type="PRINTS" id="PR00318">
    <property type="entry name" value="GPROTEINA"/>
</dbReference>
<evidence type="ECO:0000256" key="3">
    <source>
        <dbReference type="ARBA" id="ARBA00022723"/>
    </source>
</evidence>
<dbReference type="Pfam" id="PF00503">
    <property type="entry name" value="G-alpha"/>
    <property type="match status" value="1"/>
</dbReference>
<feature type="binding site" evidence="10">
    <location>
        <begin position="269"/>
        <end position="272"/>
    </location>
    <ligand>
        <name>GTP</name>
        <dbReference type="ChEBI" id="CHEBI:37565"/>
    </ligand>
</feature>
<feature type="binding site" evidence="10">
    <location>
        <begin position="150"/>
        <end position="151"/>
    </location>
    <ligand>
        <name>GTP</name>
        <dbReference type="ChEBI" id="CHEBI:37565"/>
    </ligand>
</feature>
<dbReference type="SUPFAM" id="SSF52540">
    <property type="entry name" value="P-loop containing nucleoside triphosphate hydrolases"/>
    <property type="match status" value="1"/>
</dbReference>
<dbReference type="PANTHER" id="PTHR10218:SF196">
    <property type="entry name" value="GUANINE NUCLEOTIDE-BINDING PROTEIN ALPHA-8 SUBUNIT"/>
    <property type="match status" value="1"/>
</dbReference>
<keyword evidence="6 10" id="KW-0342">GTP-binding</keyword>
<reference evidence="13" key="1">
    <citation type="submission" date="2022-11" db="UniProtKB">
        <authorList>
            <consortium name="WormBaseParasite"/>
        </authorList>
    </citation>
    <scope>IDENTIFICATION</scope>
</reference>
<dbReference type="GO" id="GO:0007188">
    <property type="term" value="P:adenylate cyclase-modulating G protein-coupled receptor signaling pathway"/>
    <property type="evidence" value="ECO:0007669"/>
    <property type="project" value="TreeGrafter"/>
</dbReference>
<dbReference type="AlphaFoldDB" id="A0A914XF24"/>
<dbReference type="GO" id="GO:0005737">
    <property type="term" value="C:cytoplasm"/>
    <property type="evidence" value="ECO:0007669"/>
    <property type="project" value="TreeGrafter"/>
</dbReference>
<dbReference type="WBParaSite" id="PSAMB.scaffold823size40817.g9022.t1">
    <property type="protein sequence ID" value="PSAMB.scaffold823size40817.g9022.t1"/>
    <property type="gene ID" value="PSAMB.scaffold823size40817.g9022"/>
</dbReference>
<dbReference type="GO" id="GO:0005834">
    <property type="term" value="C:heterotrimeric G-protein complex"/>
    <property type="evidence" value="ECO:0007669"/>
    <property type="project" value="TreeGrafter"/>
</dbReference>
<dbReference type="GO" id="GO:0003924">
    <property type="term" value="F:GTPase activity"/>
    <property type="evidence" value="ECO:0007669"/>
    <property type="project" value="InterPro"/>
</dbReference>
<accession>A0A914XF24</accession>
<dbReference type="GO" id="GO:0005525">
    <property type="term" value="F:GTP binding"/>
    <property type="evidence" value="ECO:0007669"/>
    <property type="project" value="UniProtKB-KW"/>
</dbReference>
<dbReference type="CDD" id="cd00066">
    <property type="entry name" value="G-alpha"/>
    <property type="match status" value="1"/>
</dbReference>
<feature type="binding site" evidence="10">
    <location>
        <position position="325"/>
    </location>
    <ligand>
        <name>GTP</name>
        <dbReference type="ChEBI" id="CHEBI:37565"/>
    </ligand>
</feature>
<evidence type="ECO:0000256" key="11">
    <source>
        <dbReference type="PIRSR" id="PIRSR601019-2"/>
    </source>
</evidence>
<keyword evidence="7" id="KW-0564">Palmitate</keyword>
<dbReference type="InterPro" id="IPR001019">
    <property type="entry name" value="Gprotein_alpha_su"/>
</dbReference>
<feature type="binding site" evidence="10">
    <location>
        <begin position="200"/>
        <end position="204"/>
    </location>
    <ligand>
        <name>GTP</name>
        <dbReference type="ChEBI" id="CHEBI:37565"/>
    </ligand>
</feature>
<feature type="binding site" evidence="11">
    <location>
        <position position="46"/>
    </location>
    <ligand>
        <name>Mg(2+)</name>
        <dbReference type="ChEBI" id="CHEBI:18420"/>
    </ligand>
</feature>
<dbReference type="Gene3D" id="3.40.50.300">
    <property type="entry name" value="P-loop containing nucleotide triphosphate hydrolases"/>
    <property type="match status" value="1"/>
</dbReference>
<evidence type="ECO:0000256" key="8">
    <source>
        <dbReference type="ARBA" id="ARBA00023224"/>
    </source>
</evidence>
<keyword evidence="9" id="KW-0449">Lipoprotein</keyword>
<keyword evidence="5 11" id="KW-0460">Magnesium</keyword>
<evidence type="ECO:0000256" key="10">
    <source>
        <dbReference type="PIRSR" id="PIRSR601019-1"/>
    </source>
</evidence>
<keyword evidence="4 10" id="KW-0547">Nucleotide-binding</keyword>
<comment type="subunit">
    <text evidence="1">G proteins are composed of 3 units; alpha, beta and gamma. The alpha chain contains the guanine nucleotide binding site.</text>
</comment>
<evidence type="ECO:0000313" key="13">
    <source>
        <dbReference type="WBParaSite" id="PSAMB.scaffold823size40817.g9022.t1"/>
    </source>
</evidence>
<name>A0A914XF24_9BILA</name>
<proteinExistence type="predicted"/>
<evidence type="ECO:0000256" key="1">
    <source>
        <dbReference type="ARBA" id="ARBA00011356"/>
    </source>
</evidence>
<evidence type="ECO:0000256" key="9">
    <source>
        <dbReference type="ARBA" id="ARBA00023288"/>
    </source>
</evidence>
<keyword evidence="12" id="KW-1185">Reference proteome</keyword>
<evidence type="ECO:0000256" key="7">
    <source>
        <dbReference type="ARBA" id="ARBA00023139"/>
    </source>
</evidence>
<dbReference type="FunFam" id="3.40.50.300:FF:000563">
    <property type="entry name" value="Guanine nucleotide-binding protein alpha subunit"/>
    <property type="match status" value="1"/>
</dbReference>
<dbReference type="GO" id="GO:0046872">
    <property type="term" value="F:metal ion binding"/>
    <property type="evidence" value="ECO:0007669"/>
    <property type="project" value="UniProtKB-KW"/>
</dbReference>
<keyword evidence="3 11" id="KW-0479">Metal-binding</keyword>
<evidence type="ECO:0000256" key="4">
    <source>
        <dbReference type="ARBA" id="ARBA00022741"/>
    </source>
</evidence>
<dbReference type="SMART" id="SM00275">
    <property type="entry name" value="G_alpha"/>
    <property type="match status" value="1"/>
</dbReference>